<gene>
    <name evidence="2" type="ordered locus">Trebr_0622</name>
</gene>
<dbReference type="EMBL" id="CP002696">
    <property type="protein sequence ID" value="AEE16064.1"/>
    <property type="molecule type" value="Genomic_DNA"/>
</dbReference>
<feature type="transmembrane region" description="Helical" evidence="1">
    <location>
        <begin position="112"/>
        <end position="131"/>
    </location>
</feature>
<keyword evidence="1" id="KW-1133">Transmembrane helix</keyword>
<dbReference type="STRING" id="906968.Trebr_0622"/>
<keyword evidence="3" id="KW-1185">Reference proteome</keyword>
<feature type="transmembrane region" description="Helical" evidence="1">
    <location>
        <begin position="87"/>
        <end position="106"/>
    </location>
</feature>
<evidence type="ECO:0000256" key="1">
    <source>
        <dbReference type="SAM" id="Phobius"/>
    </source>
</evidence>
<dbReference type="Proteomes" id="UP000006546">
    <property type="component" value="Chromosome"/>
</dbReference>
<evidence type="ECO:0000313" key="3">
    <source>
        <dbReference type="Proteomes" id="UP000006546"/>
    </source>
</evidence>
<keyword evidence="1" id="KW-0812">Transmembrane</keyword>
<proteinExistence type="predicted"/>
<dbReference type="HOGENOM" id="CLU_1864264_0_0_12"/>
<dbReference type="RefSeq" id="WP_013757783.1">
    <property type="nucleotide sequence ID" value="NC_015500.1"/>
</dbReference>
<name>F4LPX2_TREBD</name>
<keyword evidence="1" id="KW-0472">Membrane</keyword>
<sequence>MSKEIIMCCALALGGIMLLWNAFLILVKKEKIGLSAFETDDGALNFDNAANTDGALNADRSSYADRTLYADRGAVFKRNALRLCGKLFAAAGTLLIAAGAVCLLFPAVCKLAAVVCLGVIFAVMAACALLIKTARTS</sequence>
<protein>
    <submittedName>
        <fullName evidence="2">Uncharacterized protein</fullName>
    </submittedName>
</protein>
<organism evidence="2 3">
    <name type="scientific">Treponema brennaborense (strain DSM 12168 / CIP 105900 / DD5/3)</name>
    <dbReference type="NCBI Taxonomy" id="906968"/>
    <lineage>
        <taxon>Bacteria</taxon>
        <taxon>Pseudomonadati</taxon>
        <taxon>Spirochaetota</taxon>
        <taxon>Spirochaetia</taxon>
        <taxon>Spirochaetales</taxon>
        <taxon>Treponemataceae</taxon>
        <taxon>Treponema</taxon>
    </lineage>
</organism>
<evidence type="ECO:0000313" key="2">
    <source>
        <dbReference type="EMBL" id="AEE16064.1"/>
    </source>
</evidence>
<dbReference type="KEGG" id="tbe:Trebr_0622"/>
<feature type="transmembrane region" description="Helical" evidence="1">
    <location>
        <begin position="6"/>
        <end position="27"/>
    </location>
</feature>
<dbReference type="AlphaFoldDB" id="F4LPX2"/>
<reference evidence="3" key="1">
    <citation type="submission" date="2011-04" db="EMBL/GenBank/DDBJ databases">
        <title>The complete genome of Treponema brennaborense DSM 12168.</title>
        <authorList>
            <person name="Lucas S."/>
            <person name="Han J."/>
            <person name="Lapidus A."/>
            <person name="Bruce D."/>
            <person name="Goodwin L."/>
            <person name="Pitluck S."/>
            <person name="Peters L."/>
            <person name="Kyrpides N."/>
            <person name="Mavromatis K."/>
            <person name="Ivanova N."/>
            <person name="Mikhailova N."/>
            <person name="Pagani I."/>
            <person name="Teshima H."/>
            <person name="Detter J.C."/>
            <person name="Tapia R."/>
            <person name="Han C."/>
            <person name="Land M."/>
            <person name="Hauser L."/>
            <person name="Markowitz V."/>
            <person name="Cheng J.-F."/>
            <person name="Hugenholtz P."/>
            <person name="Woyke T."/>
            <person name="Wu D."/>
            <person name="Gronow S."/>
            <person name="Wellnitz S."/>
            <person name="Brambilla E."/>
            <person name="Klenk H.-P."/>
            <person name="Eisen J.A."/>
        </authorList>
    </citation>
    <scope>NUCLEOTIDE SEQUENCE [LARGE SCALE GENOMIC DNA]</scope>
    <source>
        <strain evidence="3">DSM 12168 / CIP 105900 / DD5/3</strain>
    </source>
</reference>
<accession>F4LPX2</accession>